<dbReference type="Pfam" id="PF23670">
    <property type="entry name" value="PIGBOS1"/>
    <property type="match status" value="1"/>
</dbReference>
<dbReference type="EMBL" id="JAUJLE010000054">
    <property type="protein sequence ID" value="KAK0994904.1"/>
    <property type="molecule type" value="Genomic_DNA"/>
</dbReference>
<evidence type="ECO:0000313" key="3">
    <source>
        <dbReference type="EMBL" id="KAK0994904.1"/>
    </source>
</evidence>
<evidence type="ECO:0000313" key="4">
    <source>
        <dbReference type="Proteomes" id="UP001175353"/>
    </source>
</evidence>
<name>A0AAN6KPD4_9PEZI</name>
<feature type="compositionally biased region" description="Basic and acidic residues" evidence="1">
    <location>
        <begin position="42"/>
        <end position="54"/>
    </location>
</feature>
<keyword evidence="2" id="KW-1133">Transmembrane helix</keyword>
<evidence type="ECO:0000256" key="1">
    <source>
        <dbReference type="SAM" id="MobiDB-lite"/>
    </source>
</evidence>
<feature type="region of interest" description="Disordered" evidence="1">
    <location>
        <begin position="34"/>
        <end position="54"/>
    </location>
</feature>
<proteinExistence type="predicted"/>
<dbReference type="InterPro" id="IPR057394">
    <property type="entry name" value="PIGBOS1"/>
</dbReference>
<keyword evidence="2" id="KW-0812">Transmembrane</keyword>
<reference evidence="3" key="1">
    <citation type="submission" date="2023-06" db="EMBL/GenBank/DDBJ databases">
        <title>Black Yeasts Isolated from many extreme environments.</title>
        <authorList>
            <person name="Coleine C."/>
            <person name="Stajich J.E."/>
            <person name="Selbmann L."/>
        </authorList>
    </citation>
    <scope>NUCLEOTIDE SEQUENCE</scope>
    <source>
        <strain evidence="3">CCFEE 5200</strain>
    </source>
</reference>
<feature type="transmembrane region" description="Helical" evidence="2">
    <location>
        <begin position="6"/>
        <end position="27"/>
    </location>
</feature>
<evidence type="ECO:0000256" key="2">
    <source>
        <dbReference type="SAM" id="Phobius"/>
    </source>
</evidence>
<accession>A0AAN6KPD4</accession>
<sequence>MASRTYAFFGVSMAALVGVLTSYVTFAPELQKQQQERQGIFQDEHTHQEQQKQEHVISDAILSDMREAEKKITGPNKKGAFWGLREAIWGGDKKQTATPAVPVAPIPVAEQERKASHERGDVVVQKQAIEVRTNG</sequence>
<protein>
    <submittedName>
        <fullName evidence="3">Uncharacterized protein</fullName>
    </submittedName>
</protein>
<organism evidence="3 4">
    <name type="scientific">Friedmanniomyces endolithicus</name>
    <dbReference type="NCBI Taxonomy" id="329885"/>
    <lineage>
        <taxon>Eukaryota</taxon>
        <taxon>Fungi</taxon>
        <taxon>Dikarya</taxon>
        <taxon>Ascomycota</taxon>
        <taxon>Pezizomycotina</taxon>
        <taxon>Dothideomycetes</taxon>
        <taxon>Dothideomycetidae</taxon>
        <taxon>Mycosphaerellales</taxon>
        <taxon>Teratosphaeriaceae</taxon>
        <taxon>Friedmanniomyces</taxon>
    </lineage>
</organism>
<keyword evidence="2" id="KW-0472">Membrane</keyword>
<keyword evidence="4" id="KW-1185">Reference proteome</keyword>
<dbReference type="Proteomes" id="UP001175353">
    <property type="component" value="Unassembled WGS sequence"/>
</dbReference>
<dbReference type="AlphaFoldDB" id="A0AAN6KPD4"/>
<gene>
    <name evidence="3" type="ORF">LTR91_007511</name>
</gene>
<comment type="caution">
    <text evidence="3">The sequence shown here is derived from an EMBL/GenBank/DDBJ whole genome shotgun (WGS) entry which is preliminary data.</text>
</comment>